<dbReference type="STRING" id="3218.A0A2K1K3Y7"/>
<organism evidence="4">
    <name type="scientific">Physcomitrium patens</name>
    <name type="common">Spreading-leaved earth moss</name>
    <name type="synonym">Physcomitrella patens</name>
    <dbReference type="NCBI Taxonomy" id="3218"/>
    <lineage>
        <taxon>Eukaryota</taxon>
        <taxon>Viridiplantae</taxon>
        <taxon>Streptophyta</taxon>
        <taxon>Embryophyta</taxon>
        <taxon>Bryophyta</taxon>
        <taxon>Bryophytina</taxon>
        <taxon>Bryopsida</taxon>
        <taxon>Funariidae</taxon>
        <taxon>Funariales</taxon>
        <taxon>Funariaceae</taxon>
        <taxon>Physcomitrium</taxon>
    </lineage>
</organism>
<protein>
    <recommendedName>
        <fullName evidence="3">RRM domain-containing protein</fullName>
    </recommendedName>
</protein>
<dbReference type="AlphaFoldDB" id="A0A2K1K3Y7"/>
<keyword evidence="6" id="KW-1185">Reference proteome</keyword>
<sequence length="164" mass="17862">MSSLKKFGDAVCQHASENFTVVSTEGIFLEKAKPASAIAEPEKVADLALLGNGLLNVCGTCRKKGDYWTLKCPSKESVSTKVFSFGGEKPTTGDDVSAGASVKGSYVPPSMRDREVTNISEDTREQDLQELFRPFGAISRICVAFDRESGISRGFTFIDFVNRY</sequence>
<dbReference type="InParanoid" id="A0A2K1K3Y7"/>
<dbReference type="SUPFAM" id="SSF54928">
    <property type="entry name" value="RNA-binding domain, RBD"/>
    <property type="match status" value="1"/>
</dbReference>
<dbReference type="Gene3D" id="3.30.70.330">
    <property type="match status" value="1"/>
</dbReference>
<dbReference type="InterPro" id="IPR000504">
    <property type="entry name" value="RRM_dom"/>
</dbReference>
<evidence type="ECO:0000259" key="3">
    <source>
        <dbReference type="PROSITE" id="PS50102"/>
    </source>
</evidence>
<feature type="domain" description="RRM" evidence="3">
    <location>
        <begin position="112"/>
        <end position="164"/>
    </location>
</feature>
<reference evidence="4 6" key="2">
    <citation type="journal article" date="2018" name="Plant J.">
        <title>The Physcomitrella patens chromosome-scale assembly reveals moss genome structure and evolution.</title>
        <authorList>
            <person name="Lang D."/>
            <person name="Ullrich K.K."/>
            <person name="Murat F."/>
            <person name="Fuchs J."/>
            <person name="Jenkins J."/>
            <person name="Haas F.B."/>
            <person name="Piednoel M."/>
            <person name="Gundlach H."/>
            <person name="Van Bel M."/>
            <person name="Meyberg R."/>
            <person name="Vives C."/>
            <person name="Morata J."/>
            <person name="Symeonidi A."/>
            <person name="Hiss M."/>
            <person name="Muchero W."/>
            <person name="Kamisugi Y."/>
            <person name="Saleh O."/>
            <person name="Blanc G."/>
            <person name="Decker E.L."/>
            <person name="van Gessel N."/>
            <person name="Grimwood J."/>
            <person name="Hayes R.D."/>
            <person name="Graham S.W."/>
            <person name="Gunter L.E."/>
            <person name="McDaniel S.F."/>
            <person name="Hoernstein S.N.W."/>
            <person name="Larsson A."/>
            <person name="Li F.W."/>
            <person name="Perroud P.F."/>
            <person name="Phillips J."/>
            <person name="Ranjan P."/>
            <person name="Rokshar D.S."/>
            <person name="Rothfels C.J."/>
            <person name="Schneider L."/>
            <person name="Shu S."/>
            <person name="Stevenson D.W."/>
            <person name="Thummler F."/>
            <person name="Tillich M."/>
            <person name="Villarreal Aguilar J.C."/>
            <person name="Widiez T."/>
            <person name="Wong G.K."/>
            <person name="Wymore A."/>
            <person name="Zhang Y."/>
            <person name="Zimmer A.D."/>
            <person name="Quatrano R.S."/>
            <person name="Mayer K.F.X."/>
            <person name="Goodstein D."/>
            <person name="Casacuberta J.M."/>
            <person name="Vandepoele K."/>
            <person name="Reski R."/>
            <person name="Cuming A.C."/>
            <person name="Tuskan G.A."/>
            <person name="Maumus F."/>
            <person name="Salse J."/>
            <person name="Schmutz J."/>
            <person name="Rensing S.A."/>
        </authorList>
    </citation>
    <scope>NUCLEOTIDE SEQUENCE [LARGE SCALE GENOMIC DNA]</scope>
    <source>
        <strain evidence="5 6">cv. Gransden 2004</strain>
    </source>
</reference>
<evidence type="ECO:0000313" key="4">
    <source>
        <dbReference type="EMBL" id="PNR48491.1"/>
    </source>
</evidence>
<dbReference type="Pfam" id="PF00076">
    <property type="entry name" value="RRM_1"/>
    <property type="match status" value="1"/>
</dbReference>
<dbReference type="Pfam" id="PF12353">
    <property type="entry name" value="eIF3g"/>
    <property type="match status" value="1"/>
</dbReference>
<gene>
    <name evidence="4" type="ORF">PHYPA_012968</name>
</gene>
<dbReference type="InterPro" id="IPR035979">
    <property type="entry name" value="RBD_domain_sf"/>
</dbReference>
<proteinExistence type="predicted"/>
<name>A0A2K1K3Y7_PHYPA</name>
<accession>A0A2K1K3Y7</accession>
<dbReference type="InterPro" id="IPR012677">
    <property type="entry name" value="Nucleotide-bd_a/b_plait_sf"/>
</dbReference>
<dbReference type="PaxDb" id="3218-PP1S314_27V6.1"/>
<dbReference type="GO" id="GO:0003723">
    <property type="term" value="F:RNA binding"/>
    <property type="evidence" value="ECO:0007669"/>
    <property type="project" value="UniProtKB-UniRule"/>
</dbReference>
<dbReference type="Gramene" id="Pp3c9_20330V3.1">
    <property type="protein sequence ID" value="Pp3c9_20330V3.1"/>
    <property type="gene ID" value="Pp3c9_20330"/>
</dbReference>
<dbReference type="InterPro" id="IPR024675">
    <property type="entry name" value="eIF3g_N"/>
</dbReference>
<reference evidence="5" key="3">
    <citation type="submission" date="2020-12" db="UniProtKB">
        <authorList>
            <consortium name="EnsemblPlants"/>
        </authorList>
    </citation>
    <scope>IDENTIFICATION</scope>
</reference>
<evidence type="ECO:0000256" key="1">
    <source>
        <dbReference type="ARBA" id="ARBA00022884"/>
    </source>
</evidence>
<keyword evidence="1 2" id="KW-0694">RNA-binding</keyword>
<evidence type="ECO:0000313" key="6">
    <source>
        <dbReference type="Proteomes" id="UP000006727"/>
    </source>
</evidence>
<dbReference type="PROSITE" id="PS50102">
    <property type="entry name" value="RRM"/>
    <property type="match status" value="1"/>
</dbReference>
<dbReference type="PANTHER" id="PTHR10352">
    <property type="entry name" value="EUKARYOTIC TRANSLATION INITIATION FACTOR 3 SUBUNIT G"/>
    <property type="match status" value="1"/>
</dbReference>
<reference evidence="4 6" key="1">
    <citation type="journal article" date="2008" name="Science">
        <title>The Physcomitrella genome reveals evolutionary insights into the conquest of land by plants.</title>
        <authorList>
            <person name="Rensing S."/>
            <person name="Lang D."/>
            <person name="Zimmer A."/>
            <person name="Terry A."/>
            <person name="Salamov A."/>
            <person name="Shapiro H."/>
            <person name="Nishiyama T."/>
            <person name="Perroud P.-F."/>
            <person name="Lindquist E."/>
            <person name="Kamisugi Y."/>
            <person name="Tanahashi T."/>
            <person name="Sakakibara K."/>
            <person name="Fujita T."/>
            <person name="Oishi K."/>
            <person name="Shin-I T."/>
            <person name="Kuroki Y."/>
            <person name="Toyoda A."/>
            <person name="Suzuki Y."/>
            <person name="Hashimoto A."/>
            <person name="Yamaguchi K."/>
            <person name="Sugano A."/>
            <person name="Kohara Y."/>
            <person name="Fujiyama A."/>
            <person name="Anterola A."/>
            <person name="Aoki S."/>
            <person name="Ashton N."/>
            <person name="Barbazuk W.B."/>
            <person name="Barker E."/>
            <person name="Bennetzen J."/>
            <person name="Bezanilla M."/>
            <person name="Blankenship R."/>
            <person name="Cho S.H."/>
            <person name="Dutcher S."/>
            <person name="Estelle M."/>
            <person name="Fawcett J.A."/>
            <person name="Gundlach H."/>
            <person name="Hanada K."/>
            <person name="Heyl A."/>
            <person name="Hicks K.A."/>
            <person name="Hugh J."/>
            <person name="Lohr M."/>
            <person name="Mayer K."/>
            <person name="Melkozernov A."/>
            <person name="Murata T."/>
            <person name="Nelson D."/>
            <person name="Pils B."/>
            <person name="Prigge M."/>
            <person name="Reiss B."/>
            <person name="Renner T."/>
            <person name="Rombauts S."/>
            <person name="Rushton P."/>
            <person name="Sanderfoot A."/>
            <person name="Schween G."/>
            <person name="Shiu S.-H."/>
            <person name="Stueber K."/>
            <person name="Theodoulou F.L."/>
            <person name="Tu H."/>
            <person name="Van de Peer Y."/>
            <person name="Verrier P.J."/>
            <person name="Waters E."/>
            <person name="Wood A."/>
            <person name="Yang L."/>
            <person name="Cove D."/>
            <person name="Cuming A."/>
            <person name="Hasebe M."/>
            <person name="Lucas S."/>
            <person name="Mishler D.B."/>
            <person name="Reski R."/>
            <person name="Grigoriev I."/>
            <person name="Quatrano R.S."/>
            <person name="Boore J.L."/>
        </authorList>
    </citation>
    <scope>NUCLEOTIDE SEQUENCE [LARGE SCALE GENOMIC DNA]</scope>
    <source>
        <strain evidence="5 6">cv. Gransden 2004</strain>
    </source>
</reference>
<evidence type="ECO:0000313" key="5">
    <source>
        <dbReference type="EnsemblPlants" id="Pp3c9_20330V3.1"/>
    </source>
</evidence>
<dbReference type="EnsemblPlants" id="Pp3c9_20330V3.1">
    <property type="protein sequence ID" value="Pp3c9_20330V3.1"/>
    <property type="gene ID" value="Pp3c9_20330"/>
</dbReference>
<dbReference type="Proteomes" id="UP000006727">
    <property type="component" value="Chromosome 9"/>
</dbReference>
<dbReference type="EMBL" id="ABEU02000009">
    <property type="protein sequence ID" value="PNR48491.1"/>
    <property type="molecule type" value="Genomic_DNA"/>
</dbReference>
<evidence type="ECO:0000256" key="2">
    <source>
        <dbReference type="PROSITE-ProRule" id="PRU00176"/>
    </source>
</evidence>